<evidence type="ECO:0000313" key="5">
    <source>
        <dbReference type="EMBL" id="EKD44086.1"/>
    </source>
</evidence>
<accession>K1Z4A6</accession>
<comment type="caution">
    <text evidence="5">The sequence shown here is derived from an EMBL/GenBank/DDBJ whole genome shotgun (WGS) entry which is preliminary data.</text>
</comment>
<gene>
    <name evidence="5" type="ORF">ACD_71C00241G0003</name>
</gene>
<dbReference type="GO" id="GO:0003677">
    <property type="term" value="F:DNA binding"/>
    <property type="evidence" value="ECO:0007669"/>
    <property type="project" value="UniProtKB-KW"/>
</dbReference>
<dbReference type="GO" id="GO:0009307">
    <property type="term" value="P:DNA restriction-modification system"/>
    <property type="evidence" value="ECO:0007669"/>
    <property type="project" value="UniProtKB-KW"/>
</dbReference>
<evidence type="ECO:0000256" key="2">
    <source>
        <dbReference type="ARBA" id="ARBA00022747"/>
    </source>
</evidence>
<keyword evidence="3" id="KW-0238">DNA-binding</keyword>
<evidence type="ECO:0000256" key="1">
    <source>
        <dbReference type="ARBA" id="ARBA00010923"/>
    </source>
</evidence>
<name>K1Z4A6_9BACT</name>
<protein>
    <recommendedName>
        <fullName evidence="4">Type I restriction modification DNA specificity domain-containing protein</fullName>
    </recommendedName>
</protein>
<organism evidence="5">
    <name type="scientific">uncultured bacterium</name>
    <name type="common">gcode 4</name>
    <dbReference type="NCBI Taxonomy" id="1234023"/>
    <lineage>
        <taxon>Bacteria</taxon>
        <taxon>environmental samples</taxon>
    </lineage>
</organism>
<dbReference type="SUPFAM" id="SSF116734">
    <property type="entry name" value="DNA methylase specificity domain"/>
    <property type="match status" value="2"/>
</dbReference>
<comment type="similarity">
    <text evidence="1">Belongs to the type-I restriction system S methylase family.</text>
</comment>
<dbReference type="PANTHER" id="PTHR30408:SF12">
    <property type="entry name" value="TYPE I RESTRICTION ENZYME MJAVIII SPECIFICITY SUBUNIT"/>
    <property type="match status" value="1"/>
</dbReference>
<keyword evidence="2" id="KW-0680">Restriction system</keyword>
<evidence type="ECO:0000259" key="4">
    <source>
        <dbReference type="Pfam" id="PF01420"/>
    </source>
</evidence>
<dbReference type="AlphaFoldDB" id="K1Z4A6"/>
<proteinExistence type="inferred from homology"/>
<dbReference type="InterPro" id="IPR052021">
    <property type="entry name" value="Type-I_RS_S_subunit"/>
</dbReference>
<sequence>MTSQTLSPSLISLIQKHNLDISIVEAKSLLNGTRIDAEHYQLDYLDFRKKFDHLNQSTFWAIVERKVTTGHTPSMKDESFYGWDVKFIKTDNLRENEIKPDFSHFLSDKWNAILAKTTLKEWDIIVTIIWATYEIVWRTAMIDKTLLPANINQNVALIRVNPSKVNPYYINVFLNSKYGKLCLHSMARQTEQVNLNCTEIENIPLPLPSPSFQSSIASLVQTAHSEREKSKSLYAEAEKILLDELGLTDWKPTEENIDIKTSEEVRLFGRCDAEFFQPKYDELIENIKKFPHKTISELSSVVWHPSNPPYSDNVDRKEKTYILTQKHLGEFYPRDNFWEDEDALFTTDDFLYNNKKYILRKDDLILYSVWAYIWKTNIYNLDTPAIIWSFVTLIRPKKELIDSYYFMMFMNSWVGIELTRRNQRWLAQQYIYPYDIREQIIPILSPAIQSKISSLIVSSHEARTRSKELLERAKRAVEIFVEEDEETAKKLFDIS</sequence>
<dbReference type="Gene3D" id="3.90.220.20">
    <property type="entry name" value="DNA methylase specificity domains"/>
    <property type="match status" value="2"/>
</dbReference>
<reference evidence="5" key="1">
    <citation type="journal article" date="2012" name="Science">
        <title>Fermentation, hydrogen, and sulfur metabolism in multiple uncultivated bacterial phyla.</title>
        <authorList>
            <person name="Wrighton K.C."/>
            <person name="Thomas B.C."/>
            <person name="Sharon I."/>
            <person name="Miller C.S."/>
            <person name="Castelle C.J."/>
            <person name="VerBerkmoes N.C."/>
            <person name="Wilkins M.J."/>
            <person name="Hettich R.L."/>
            <person name="Lipton M.S."/>
            <person name="Williams K.H."/>
            <person name="Long P.E."/>
            <person name="Banfield J.F."/>
        </authorList>
    </citation>
    <scope>NUCLEOTIDE SEQUENCE [LARGE SCALE GENOMIC DNA]</scope>
</reference>
<dbReference type="InterPro" id="IPR044946">
    <property type="entry name" value="Restrct_endonuc_typeI_TRD_sf"/>
</dbReference>
<dbReference type="InterPro" id="IPR000055">
    <property type="entry name" value="Restrct_endonuc_typeI_TRD"/>
</dbReference>
<dbReference type="Pfam" id="PF01420">
    <property type="entry name" value="Methylase_S"/>
    <property type="match status" value="1"/>
</dbReference>
<evidence type="ECO:0000256" key="3">
    <source>
        <dbReference type="ARBA" id="ARBA00023125"/>
    </source>
</evidence>
<dbReference type="PANTHER" id="PTHR30408">
    <property type="entry name" value="TYPE-1 RESTRICTION ENZYME ECOKI SPECIFICITY PROTEIN"/>
    <property type="match status" value="1"/>
</dbReference>
<feature type="domain" description="Type I restriction modification DNA specificity" evidence="4">
    <location>
        <begin position="72"/>
        <end position="223"/>
    </location>
</feature>
<dbReference type="EMBL" id="AMFJ01028972">
    <property type="protein sequence ID" value="EKD44086.1"/>
    <property type="molecule type" value="Genomic_DNA"/>
</dbReference>